<dbReference type="InterPro" id="IPR018203">
    <property type="entry name" value="GDP_dissociation_inhibitor"/>
</dbReference>
<dbReference type="KEGG" id="pgu:PGUG_01057"/>
<proteinExistence type="inferred from homology"/>
<dbReference type="HOGENOM" id="CLU_021695_2_0_1"/>
<dbReference type="GO" id="GO:0005093">
    <property type="term" value="F:Rab GDP-dissociation inhibitor activity"/>
    <property type="evidence" value="ECO:0007669"/>
    <property type="project" value="EnsemblFungi"/>
</dbReference>
<comment type="similarity">
    <text evidence="1 2">Belongs to the Rab GDI family.</text>
</comment>
<dbReference type="GO" id="GO:0005737">
    <property type="term" value="C:cytoplasm"/>
    <property type="evidence" value="ECO:0007669"/>
    <property type="project" value="TreeGrafter"/>
</dbReference>
<dbReference type="InParanoid" id="A5DCQ2"/>
<evidence type="ECO:0000256" key="2">
    <source>
        <dbReference type="RuleBase" id="RU363124"/>
    </source>
</evidence>
<evidence type="ECO:0000256" key="1">
    <source>
        <dbReference type="ARBA" id="ARBA00005593"/>
    </source>
</evidence>
<gene>
    <name evidence="3" type="ORF">PGUG_01057</name>
</gene>
<dbReference type="PANTHER" id="PTHR11787:SF8">
    <property type="entry name" value="RAB GDP DISSOCIATION INHIBITOR"/>
    <property type="match status" value="1"/>
</dbReference>
<dbReference type="GeneID" id="5128909"/>
<evidence type="ECO:0000313" key="3">
    <source>
        <dbReference type="EMBL" id="EDK36959.2"/>
    </source>
</evidence>
<protein>
    <recommendedName>
        <fullName evidence="2">Rab GDP dissociation inhibitor</fullName>
    </recommendedName>
</protein>
<dbReference type="Proteomes" id="UP000001997">
    <property type="component" value="Unassembled WGS sequence"/>
</dbReference>
<name>A5DCQ2_PICGU</name>
<dbReference type="Pfam" id="PF00996">
    <property type="entry name" value="GDI"/>
    <property type="match status" value="1"/>
</dbReference>
<dbReference type="RefSeq" id="XP_001487680.2">
    <property type="nucleotide sequence ID" value="XM_001487630.1"/>
</dbReference>
<reference evidence="3 4" key="1">
    <citation type="journal article" date="2009" name="Nature">
        <title>Evolution of pathogenicity and sexual reproduction in eight Candida genomes.</title>
        <authorList>
            <person name="Butler G."/>
            <person name="Rasmussen M.D."/>
            <person name="Lin M.F."/>
            <person name="Santos M.A."/>
            <person name="Sakthikumar S."/>
            <person name="Munro C.A."/>
            <person name="Rheinbay E."/>
            <person name="Grabherr M."/>
            <person name="Forche A."/>
            <person name="Reedy J.L."/>
            <person name="Agrafioti I."/>
            <person name="Arnaud M.B."/>
            <person name="Bates S."/>
            <person name="Brown A.J."/>
            <person name="Brunke S."/>
            <person name="Costanzo M.C."/>
            <person name="Fitzpatrick D.A."/>
            <person name="de Groot P.W."/>
            <person name="Harris D."/>
            <person name="Hoyer L.L."/>
            <person name="Hube B."/>
            <person name="Klis F.M."/>
            <person name="Kodira C."/>
            <person name="Lennard N."/>
            <person name="Logue M.E."/>
            <person name="Martin R."/>
            <person name="Neiman A.M."/>
            <person name="Nikolaou E."/>
            <person name="Quail M.A."/>
            <person name="Quinn J."/>
            <person name="Santos M.C."/>
            <person name="Schmitzberger F.F."/>
            <person name="Sherlock G."/>
            <person name="Shah P."/>
            <person name="Silverstein K.A."/>
            <person name="Skrzypek M.S."/>
            <person name="Soll D."/>
            <person name="Staggs R."/>
            <person name="Stansfield I."/>
            <person name="Stumpf M.P."/>
            <person name="Sudbery P.E."/>
            <person name="Srikantha T."/>
            <person name="Zeng Q."/>
            <person name="Berman J."/>
            <person name="Berriman M."/>
            <person name="Heitman J."/>
            <person name="Gow N.A."/>
            <person name="Lorenz M.C."/>
            <person name="Birren B.W."/>
            <person name="Kellis M."/>
            <person name="Cuomo C.A."/>
        </authorList>
    </citation>
    <scope>NUCLEOTIDE SEQUENCE [LARGE SCALE GENOMIC DNA]</scope>
    <source>
        <strain evidence="4">ATCC 6260 / CBS 566 / DSM 6381 / JCM 1539 / NBRC 10279 / NRRL Y-324</strain>
    </source>
</reference>
<dbReference type="OMA" id="ADHCFIS"/>
<evidence type="ECO:0000313" key="4">
    <source>
        <dbReference type="Proteomes" id="UP000001997"/>
    </source>
</evidence>
<organism evidence="3 4">
    <name type="scientific">Meyerozyma guilliermondii (strain ATCC 6260 / CBS 566 / DSM 6381 / JCM 1539 / NBRC 10279 / NRRL Y-324)</name>
    <name type="common">Yeast</name>
    <name type="synonym">Candida guilliermondii</name>
    <dbReference type="NCBI Taxonomy" id="294746"/>
    <lineage>
        <taxon>Eukaryota</taxon>
        <taxon>Fungi</taxon>
        <taxon>Dikarya</taxon>
        <taxon>Ascomycota</taxon>
        <taxon>Saccharomycotina</taxon>
        <taxon>Pichiomycetes</taxon>
        <taxon>Debaryomycetaceae</taxon>
        <taxon>Meyerozyma</taxon>
    </lineage>
</organism>
<dbReference type="STRING" id="294746.A5DCQ2"/>
<dbReference type="Gene3D" id="3.50.50.60">
    <property type="entry name" value="FAD/NAD(P)-binding domain"/>
    <property type="match status" value="2"/>
</dbReference>
<dbReference type="VEuPathDB" id="FungiDB:PGUG_01057"/>
<accession>A5DCQ2</accession>
<keyword evidence="4" id="KW-1185">Reference proteome</keyword>
<dbReference type="AlphaFoldDB" id="A5DCQ2"/>
<dbReference type="FunCoup" id="A5DCQ2">
    <property type="interactions" value="809"/>
</dbReference>
<dbReference type="GO" id="GO:0007264">
    <property type="term" value="P:small GTPase-mediated signal transduction"/>
    <property type="evidence" value="ECO:0007669"/>
    <property type="project" value="InterPro"/>
</dbReference>
<dbReference type="InterPro" id="IPR036188">
    <property type="entry name" value="FAD/NAD-bd_sf"/>
</dbReference>
<dbReference type="SUPFAM" id="SSF51905">
    <property type="entry name" value="FAD/NAD(P)-binding domain"/>
    <property type="match status" value="1"/>
</dbReference>
<sequence length="283" mass="32027">MDENYDVIVLGTGLTECVLSGLLSVDGKKVLHIDRQDFYGGESASLNLGQLYNKFRPSGQKPELRGRDRDWCVDLIPKFLMANGELTNILVHTNVTRYIEFKQIGGSYVYRNGRIAKVPSNQAEAISSSLMGIFEKRRMKQFLDYLTKWDDDDASTHGALDLDKNTMNEVYNYFRLENGTRDFIGHAMALWSNDDYLNEVARPTYERIILYGQSVAKYGKSPYIYPLYGLGELPQGFARLSAIYGGTYMLDTPIDEVIYDDDNKKFAGVKTKEGTDQGSNCDC</sequence>
<dbReference type="OrthoDB" id="9446342at2759"/>
<dbReference type="PRINTS" id="PR00892">
    <property type="entry name" value="RABGDI"/>
</dbReference>
<dbReference type="InterPro" id="IPR000806">
    <property type="entry name" value="RabGDI"/>
</dbReference>
<dbReference type="GO" id="GO:0016192">
    <property type="term" value="P:vesicle-mediated transport"/>
    <property type="evidence" value="ECO:0007669"/>
    <property type="project" value="EnsemblFungi"/>
</dbReference>
<dbReference type="Gene3D" id="3.30.519.10">
    <property type="entry name" value="Guanine Nucleotide Dissociation Inhibitor, domain 2"/>
    <property type="match status" value="1"/>
</dbReference>
<dbReference type="FunFam" id="1.10.405.10:FF:000001">
    <property type="entry name" value="Rab GDP dissociation inhibitor"/>
    <property type="match status" value="1"/>
</dbReference>
<dbReference type="PRINTS" id="PR00891">
    <property type="entry name" value="RABGDIREP"/>
</dbReference>
<dbReference type="eggNOG" id="KOG1439">
    <property type="taxonomic scope" value="Eukaryota"/>
</dbReference>
<dbReference type="PANTHER" id="PTHR11787">
    <property type="entry name" value="RAB GDP-DISSOCIATION INHIBITOR"/>
    <property type="match status" value="1"/>
</dbReference>
<dbReference type="GO" id="GO:0015031">
    <property type="term" value="P:protein transport"/>
    <property type="evidence" value="ECO:0007669"/>
    <property type="project" value="InterPro"/>
</dbReference>
<dbReference type="EMBL" id="CH408155">
    <property type="protein sequence ID" value="EDK36959.2"/>
    <property type="molecule type" value="Genomic_DNA"/>
</dbReference>